<proteinExistence type="inferred from homology"/>
<dbReference type="Gene3D" id="2.40.170.20">
    <property type="entry name" value="TonB-dependent receptor, beta-barrel domain"/>
    <property type="match status" value="1"/>
</dbReference>
<dbReference type="Gene3D" id="3.55.50.30">
    <property type="match status" value="1"/>
</dbReference>
<dbReference type="PANTHER" id="PTHR30069:SF42">
    <property type="entry name" value="FERRIC AEROBACTIN RECEPTOR"/>
    <property type="match status" value="1"/>
</dbReference>
<dbReference type="GO" id="GO:0009279">
    <property type="term" value="C:cell outer membrane"/>
    <property type="evidence" value="ECO:0007669"/>
    <property type="project" value="UniProtKB-SubCell"/>
</dbReference>
<evidence type="ECO:0000256" key="12">
    <source>
        <dbReference type="PROSITE-ProRule" id="PRU01360"/>
    </source>
</evidence>
<dbReference type="eggNOG" id="COG1629">
    <property type="taxonomic scope" value="Bacteria"/>
</dbReference>
<dbReference type="PANTHER" id="PTHR30069">
    <property type="entry name" value="TONB-DEPENDENT OUTER MEMBRANE RECEPTOR"/>
    <property type="match status" value="1"/>
</dbReference>
<evidence type="ECO:0000256" key="1">
    <source>
        <dbReference type="ARBA" id="ARBA00004571"/>
    </source>
</evidence>
<keyword evidence="6 12" id="KW-0812">Transmembrane</keyword>
<evidence type="ECO:0000256" key="5">
    <source>
        <dbReference type="ARBA" id="ARBA00022496"/>
    </source>
</evidence>
<dbReference type="InterPro" id="IPR012910">
    <property type="entry name" value="Plug_dom"/>
</dbReference>
<keyword evidence="3 12" id="KW-0813">Transport</keyword>
<feature type="domain" description="Secretin/TonB short N-terminal" evidence="14">
    <location>
        <begin position="49"/>
        <end position="100"/>
    </location>
</feature>
<keyword evidence="11 12" id="KW-0998">Cell outer membrane</keyword>
<dbReference type="CDD" id="cd01347">
    <property type="entry name" value="ligand_gated_channel"/>
    <property type="match status" value="1"/>
</dbReference>
<keyword evidence="16" id="KW-1185">Reference proteome</keyword>
<dbReference type="AlphaFoldDB" id="K9HNG8"/>
<reference evidence="15 16" key="1">
    <citation type="journal article" date="2013" name="Genome Announc.">
        <title>Draft Genome Sequence of an Alphaproteobacterium, Caenispirillum salinarum AK4(T), Isolated from a Solar Saltern.</title>
        <authorList>
            <person name="Khatri I."/>
            <person name="Singh A."/>
            <person name="Korpole S."/>
            <person name="Pinnaka A.K."/>
            <person name="Subramanian S."/>
        </authorList>
    </citation>
    <scope>NUCLEOTIDE SEQUENCE [LARGE SCALE GENOMIC DNA]</scope>
    <source>
        <strain evidence="15 16">AK4</strain>
    </source>
</reference>
<evidence type="ECO:0000256" key="10">
    <source>
        <dbReference type="ARBA" id="ARBA00023170"/>
    </source>
</evidence>
<keyword evidence="5" id="KW-0406">Ion transport</keyword>
<dbReference type="NCBIfam" id="TIGR01783">
    <property type="entry name" value="TonB-siderophor"/>
    <property type="match status" value="1"/>
</dbReference>
<protein>
    <submittedName>
        <fullName evidence="15">TonB-dependent siderophore receptor</fullName>
    </submittedName>
</protein>
<keyword evidence="5" id="KW-0410">Iron transport</keyword>
<dbReference type="Pfam" id="PF00593">
    <property type="entry name" value="TonB_dep_Rec_b-barrel"/>
    <property type="match status" value="1"/>
</dbReference>
<dbReference type="InterPro" id="IPR036942">
    <property type="entry name" value="Beta-barrel_TonB_sf"/>
</dbReference>
<evidence type="ECO:0000256" key="7">
    <source>
        <dbReference type="ARBA" id="ARBA00023004"/>
    </source>
</evidence>
<dbReference type="InterPro" id="IPR010105">
    <property type="entry name" value="TonB_sidphr_rcpt"/>
</dbReference>
<dbReference type="Pfam" id="PF07715">
    <property type="entry name" value="Plug"/>
    <property type="match status" value="1"/>
</dbReference>
<accession>K9HNG8</accession>
<dbReference type="EMBL" id="ANHY01000005">
    <property type="protein sequence ID" value="EKV31878.1"/>
    <property type="molecule type" value="Genomic_DNA"/>
</dbReference>
<evidence type="ECO:0000256" key="2">
    <source>
        <dbReference type="ARBA" id="ARBA00009810"/>
    </source>
</evidence>
<keyword evidence="7" id="KW-0408">Iron</keyword>
<evidence type="ECO:0000256" key="3">
    <source>
        <dbReference type="ARBA" id="ARBA00022448"/>
    </source>
</evidence>
<dbReference type="Proteomes" id="UP000009881">
    <property type="component" value="Unassembled WGS sequence"/>
</dbReference>
<dbReference type="InterPro" id="IPR037066">
    <property type="entry name" value="Plug_dom_sf"/>
</dbReference>
<dbReference type="GO" id="GO:0044718">
    <property type="term" value="P:siderophore transmembrane transport"/>
    <property type="evidence" value="ECO:0007669"/>
    <property type="project" value="TreeGrafter"/>
</dbReference>
<keyword evidence="4 12" id="KW-1134">Transmembrane beta strand</keyword>
<organism evidence="15 16">
    <name type="scientific">Caenispirillum salinarum AK4</name>
    <dbReference type="NCBI Taxonomy" id="1238182"/>
    <lineage>
        <taxon>Bacteria</taxon>
        <taxon>Pseudomonadati</taxon>
        <taxon>Pseudomonadota</taxon>
        <taxon>Alphaproteobacteria</taxon>
        <taxon>Rhodospirillales</taxon>
        <taxon>Novispirillaceae</taxon>
        <taxon>Caenispirillum</taxon>
    </lineage>
</organism>
<dbReference type="SMART" id="SM00965">
    <property type="entry name" value="STN"/>
    <property type="match status" value="1"/>
</dbReference>
<name>K9HNG8_9PROT</name>
<dbReference type="Pfam" id="PF07660">
    <property type="entry name" value="STN"/>
    <property type="match status" value="1"/>
</dbReference>
<evidence type="ECO:0000256" key="11">
    <source>
        <dbReference type="ARBA" id="ARBA00023237"/>
    </source>
</evidence>
<dbReference type="Gene3D" id="2.170.130.10">
    <property type="entry name" value="TonB-dependent receptor, plug domain"/>
    <property type="match status" value="1"/>
</dbReference>
<evidence type="ECO:0000256" key="13">
    <source>
        <dbReference type="RuleBase" id="RU003357"/>
    </source>
</evidence>
<dbReference type="InterPro" id="IPR039426">
    <property type="entry name" value="TonB-dep_rcpt-like"/>
</dbReference>
<comment type="similarity">
    <text evidence="2 12 13">Belongs to the TonB-dependent receptor family.</text>
</comment>
<gene>
    <name evidence="15" type="ORF">C882_3630</name>
</gene>
<evidence type="ECO:0000256" key="4">
    <source>
        <dbReference type="ARBA" id="ARBA00022452"/>
    </source>
</evidence>
<comment type="caution">
    <text evidence="15">The sequence shown here is derived from an EMBL/GenBank/DDBJ whole genome shotgun (WGS) entry which is preliminary data.</text>
</comment>
<evidence type="ECO:0000313" key="16">
    <source>
        <dbReference type="Proteomes" id="UP000009881"/>
    </source>
</evidence>
<dbReference type="PROSITE" id="PS52016">
    <property type="entry name" value="TONB_DEPENDENT_REC_3"/>
    <property type="match status" value="1"/>
</dbReference>
<evidence type="ECO:0000313" key="15">
    <source>
        <dbReference type="EMBL" id="EKV31878.1"/>
    </source>
</evidence>
<evidence type="ECO:0000256" key="8">
    <source>
        <dbReference type="ARBA" id="ARBA00023077"/>
    </source>
</evidence>
<evidence type="ECO:0000256" key="6">
    <source>
        <dbReference type="ARBA" id="ARBA00022692"/>
    </source>
</evidence>
<dbReference type="GO" id="GO:0015344">
    <property type="term" value="F:siderophore uptake transmembrane transporter activity"/>
    <property type="evidence" value="ECO:0007669"/>
    <property type="project" value="TreeGrafter"/>
</dbReference>
<keyword evidence="9 12" id="KW-0472">Membrane</keyword>
<dbReference type="SUPFAM" id="SSF56935">
    <property type="entry name" value="Porins"/>
    <property type="match status" value="1"/>
</dbReference>
<dbReference type="InterPro" id="IPR000531">
    <property type="entry name" value="Beta-barrel_TonB"/>
</dbReference>
<dbReference type="eggNOG" id="COG4773">
    <property type="taxonomic scope" value="Bacteria"/>
</dbReference>
<dbReference type="PATRIC" id="fig|1238182.3.peg.1301"/>
<dbReference type="GO" id="GO:0038023">
    <property type="term" value="F:signaling receptor activity"/>
    <property type="evidence" value="ECO:0007669"/>
    <property type="project" value="InterPro"/>
</dbReference>
<keyword evidence="8 13" id="KW-0798">TonB box</keyword>
<evidence type="ECO:0000259" key="14">
    <source>
        <dbReference type="SMART" id="SM00965"/>
    </source>
</evidence>
<keyword evidence="10 15" id="KW-0675">Receptor</keyword>
<sequence>MAAAAAGEAAGAAISGTGQVAQADDAVALDIPAGELNESLLALASATDLQIFYDASELEALRTQGVQGRLTPRQALDRLLAGSGLTYRFTGPDRVTLERPAAASQPATLAPITVSAARDGGALDTLSRNVTVITREQIETLRPTAENVADILSKTVPGLAPTSQTLTNFGQTLRGRNVLVMIDGVPMTTNRNISRDLFNITASNIESIEVVHGGSSVYGGEAAGGIIHINTLKGQDGQPVFETTVAGTSSLSTLDSESLGARLDQKVSGRTGGIDYVLSVSAEQTQGFFDAEGDRIPPEPSQGDLSDTGTLDVLGKLGYEFGDQRIQGTVSFMTAEQDTDYVSDPAVNAFPAGAVKARAIEGLQLDEQTATDNLVLNLEYSKADLFGSGIRAQTYYRDYNSRFFPFDGRPFGGWNAIAQTVLDSEVYGGRLTIDTPVEVAEGLDINLLWGADLNHETTEMPVNTFDGNAFDASGGTVFVNTGKRTFMPRTTTESRGVFGQFEFSPVDPLLLRAGVRHDWVDVSYPAFTTLGQGNRIAAGDLDYSETTYNVGAVLFPTDTIEVYGNYAQAFELPDIGLQLRQAPAGFGADNANLAPRITDSYEIGARGTFGDLSTSIAAFYSTSDLGRVTVQNFTFAQARTEERIYGVEAEADYRFSDRLGVGGTFTWLKGEQKAQNGDDYIALNSYRIPPIKLTGYVEYSPTDWWDLRLQALHSGHRDDAFDDGVGFGGRKVESYTVVDLYSAFDTGPGTLRVGVENLLNNQYHTVFGQLRRNNQNTSHLAARGATARASYSIEW</sequence>
<dbReference type="InterPro" id="IPR011662">
    <property type="entry name" value="Secretin/TonB_short_N"/>
</dbReference>
<comment type="subcellular location">
    <subcellularLocation>
        <location evidence="1 12">Cell outer membrane</location>
        <topology evidence="1 12">Multi-pass membrane protein</topology>
    </subcellularLocation>
</comment>
<evidence type="ECO:0000256" key="9">
    <source>
        <dbReference type="ARBA" id="ARBA00023136"/>
    </source>
</evidence>
<dbReference type="STRING" id="1238182.C882_3630"/>